<dbReference type="InterPro" id="IPR001932">
    <property type="entry name" value="PPM-type_phosphatase-like_dom"/>
</dbReference>
<dbReference type="PANTHER" id="PTHR22749">
    <property type="entry name" value="RIBOFLAVIN KINASE/FMN ADENYLYLTRANSFERASE"/>
    <property type="match status" value="1"/>
</dbReference>
<keyword evidence="10" id="KW-1185">Reference proteome</keyword>
<feature type="domain" description="PPM-type phosphatase" evidence="8">
    <location>
        <begin position="1"/>
        <end position="309"/>
    </location>
</feature>
<keyword evidence="3" id="KW-0285">Flavoprotein</keyword>
<organism evidence="9 10">
    <name type="scientific">Pythium insidiosum</name>
    <name type="common">Pythiosis disease agent</name>
    <dbReference type="NCBI Taxonomy" id="114742"/>
    <lineage>
        <taxon>Eukaryota</taxon>
        <taxon>Sar</taxon>
        <taxon>Stramenopiles</taxon>
        <taxon>Oomycota</taxon>
        <taxon>Peronosporomycetes</taxon>
        <taxon>Pythiales</taxon>
        <taxon>Pythiaceae</taxon>
        <taxon>Pythium</taxon>
    </lineage>
</organism>
<gene>
    <name evidence="9" type="ORF">P43SY_000087</name>
</gene>
<keyword evidence="4" id="KW-0288">FMN</keyword>
<sequence>MEDRYSVTARLFEESEDGDDDDDELQSPASLLAVYDGHNGPLAAEYASHRFRELLSDNAFLRELCRRPPYYRLRDEEVEKVQEVLRDAFAAVDEEVLELTMGENKRDGSTVLLGLLIAGKLFIANLGDSRGVWGTADGEVERISVDHKPDLEEETKRIEDAGGKVIFSGCWRVAHDEIPLRLAVSRSLGDHPLKGVGFDFGLRRRIFTLAMEVITSRDLFLTIVSFLPGRPVFAERLVRQYCLDLFQQDQPPPWLDQDPDWWESRIAMIALHYGDLDALQLLHRHAANPQKRPECELSPSKILPVAARFGRIEALEWLRANAVVSMSAKDVILPAIEHGRVDVVQWAMWTFGDSAHKAITDTAVALAAHNGHLEMLEYLLSSGFRQREHEHEGIMAIERVKESIKLSAKVVEGFGRGGKQLGCPTANLCREELGSKLDELPTGIYCGWATVDGKGPYKAVASIGWNPYFQNKEKTVEPHLLHKFDEDFYGARLKFVICGYLRPEMNFPSLEALIDAIQNDIAQSEAWLELPEGQQWRNDDFFTL</sequence>
<dbReference type="SUPFAM" id="SSF82114">
    <property type="entry name" value="Riboflavin kinase-like"/>
    <property type="match status" value="1"/>
</dbReference>
<reference evidence="9" key="1">
    <citation type="submission" date="2021-12" db="EMBL/GenBank/DDBJ databases">
        <title>Prjna785345.</title>
        <authorList>
            <person name="Rujirawat T."/>
            <person name="Krajaejun T."/>
        </authorList>
    </citation>
    <scope>NUCLEOTIDE SEQUENCE</scope>
    <source>
        <strain evidence="9">Pi057C3</strain>
    </source>
</reference>
<dbReference type="Gene3D" id="1.25.40.20">
    <property type="entry name" value="Ankyrin repeat-containing domain"/>
    <property type="match status" value="1"/>
</dbReference>
<evidence type="ECO:0000256" key="3">
    <source>
        <dbReference type="ARBA" id="ARBA00022630"/>
    </source>
</evidence>
<evidence type="ECO:0000256" key="2">
    <source>
        <dbReference type="ARBA" id="ARBA00012105"/>
    </source>
</evidence>
<dbReference type="Pfam" id="PF00481">
    <property type="entry name" value="PP2C"/>
    <property type="match status" value="1"/>
</dbReference>
<dbReference type="GO" id="GO:0008531">
    <property type="term" value="F:riboflavin kinase activity"/>
    <property type="evidence" value="ECO:0007669"/>
    <property type="project" value="UniProtKB-EC"/>
</dbReference>
<dbReference type="AlphaFoldDB" id="A0AAD5Q293"/>
<dbReference type="InterPro" id="IPR036770">
    <property type="entry name" value="Ankyrin_rpt-contain_sf"/>
</dbReference>
<evidence type="ECO:0000256" key="7">
    <source>
        <dbReference type="ARBA" id="ARBA00022840"/>
    </source>
</evidence>
<dbReference type="InterPro" id="IPR036457">
    <property type="entry name" value="PPM-type-like_dom_sf"/>
</dbReference>
<dbReference type="CDD" id="cd00143">
    <property type="entry name" value="PP2Cc"/>
    <property type="match status" value="1"/>
</dbReference>
<dbReference type="FunFam" id="2.40.30.30:FF:000005">
    <property type="entry name" value="Haloacid dehalogenase-like hydrolase domain-containing protein 1A"/>
    <property type="match status" value="1"/>
</dbReference>
<dbReference type="GO" id="GO:0009231">
    <property type="term" value="P:riboflavin biosynthetic process"/>
    <property type="evidence" value="ECO:0007669"/>
    <property type="project" value="InterPro"/>
</dbReference>
<dbReference type="PANTHER" id="PTHR22749:SF6">
    <property type="entry name" value="RIBOFLAVIN KINASE"/>
    <property type="match status" value="1"/>
</dbReference>
<dbReference type="InterPro" id="IPR015865">
    <property type="entry name" value="Riboflavin_kinase_bac/euk"/>
</dbReference>
<name>A0AAD5Q293_PYTIN</name>
<evidence type="ECO:0000259" key="8">
    <source>
        <dbReference type="PROSITE" id="PS51746"/>
    </source>
</evidence>
<dbReference type="SUPFAM" id="SSF81606">
    <property type="entry name" value="PP2C-like"/>
    <property type="match status" value="1"/>
</dbReference>
<comment type="caution">
    <text evidence="9">The sequence shown here is derived from an EMBL/GenBank/DDBJ whole genome shotgun (WGS) entry which is preliminary data.</text>
</comment>
<dbReference type="Gene3D" id="3.60.40.10">
    <property type="entry name" value="PPM-type phosphatase domain"/>
    <property type="match status" value="1"/>
</dbReference>
<dbReference type="SUPFAM" id="SSF48403">
    <property type="entry name" value="Ankyrin repeat"/>
    <property type="match status" value="1"/>
</dbReference>
<dbReference type="InterPro" id="IPR023468">
    <property type="entry name" value="Riboflavin_kinase"/>
</dbReference>
<dbReference type="SMART" id="SM00332">
    <property type="entry name" value="PP2Cc"/>
    <property type="match status" value="1"/>
</dbReference>
<evidence type="ECO:0000256" key="5">
    <source>
        <dbReference type="ARBA" id="ARBA00022679"/>
    </source>
</evidence>
<keyword evidence="5" id="KW-0808">Transferase</keyword>
<keyword evidence="7" id="KW-0067">ATP-binding</keyword>
<protein>
    <recommendedName>
        <fullName evidence="2">riboflavin kinase</fullName>
        <ecNumber evidence="2">2.7.1.26</ecNumber>
    </recommendedName>
</protein>
<evidence type="ECO:0000256" key="4">
    <source>
        <dbReference type="ARBA" id="ARBA00022643"/>
    </source>
</evidence>
<dbReference type="Gene3D" id="2.40.30.30">
    <property type="entry name" value="Riboflavin kinase-like"/>
    <property type="match status" value="1"/>
</dbReference>
<dbReference type="GO" id="GO:0009398">
    <property type="term" value="P:FMN biosynthetic process"/>
    <property type="evidence" value="ECO:0007669"/>
    <property type="project" value="TreeGrafter"/>
</dbReference>
<dbReference type="GO" id="GO:0005524">
    <property type="term" value="F:ATP binding"/>
    <property type="evidence" value="ECO:0007669"/>
    <property type="project" value="UniProtKB-KW"/>
</dbReference>
<dbReference type="SMART" id="SM00904">
    <property type="entry name" value="Flavokinase"/>
    <property type="match status" value="1"/>
</dbReference>
<dbReference type="EMBL" id="JAKCXM010000645">
    <property type="protein sequence ID" value="KAJ0392385.1"/>
    <property type="molecule type" value="Genomic_DNA"/>
</dbReference>
<dbReference type="EC" id="2.7.1.26" evidence="2"/>
<accession>A0AAD5Q293</accession>
<evidence type="ECO:0000313" key="9">
    <source>
        <dbReference type="EMBL" id="KAJ0392385.1"/>
    </source>
</evidence>
<evidence type="ECO:0000256" key="6">
    <source>
        <dbReference type="ARBA" id="ARBA00022741"/>
    </source>
</evidence>
<evidence type="ECO:0000313" key="10">
    <source>
        <dbReference type="Proteomes" id="UP001209570"/>
    </source>
</evidence>
<dbReference type="PROSITE" id="PS51746">
    <property type="entry name" value="PPM_2"/>
    <property type="match status" value="1"/>
</dbReference>
<dbReference type="Pfam" id="PF01687">
    <property type="entry name" value="Flavokinase"/>
    <property type="match status" value="1"/>
</dbReference>
<keyword evidence="6" id="KW-0547">Nucleotide-binding</keyword>
<evidence type="ECO:0000256" key="1">
    <source>
        <dbReference type="ARBA" id="ARBA00005201"/>
    </source>
</evidence>
<proteinExistence type="predicted"/>
<dbReference type="InterPro" id="IPR023465">
    <property type="entry name" value="Riboflavin_kinase_dom_sf"/>
</dbReference>
<comment type="pathway">
    <text evidence="1">Cofactor biosynthesis; FMN biosynthesis; FMN from riboflavin (ATP route): step 1/1.</text>
</comment>
<dbReference type="Proteomes" id="UP001209570">
    <property type="component" value="Unassembled WGS sequence"/>
</dbReference>